<gene>
    <name evidence="2" type="ORF">PAC_00586</name>
</gene>
<name>A0A1L7WD47_9HELO</name>
<evidence type="ECO:0000256" key="1">
    <source>
        <dbReference type="SAM" id="MobiDB-lite"/>
    </source>
</evidence>
<evidence type="ECO:0000313" key="3">
    <source>
        <dbReference type="Proteomes" id="UP000184330"/>
    </source>
</evidence>
<proteinExistence type="predicted"/>
<dbReference type="EMBL" id="FJOG01000001">
    <property type="protein sequence ID" value="CZR50712.1"/>
    <property type="molecule type" value="Genomic_DNA"/>
</dbReference>
<dbReference type="AlphaFoldDB" id="A0A1L7WD47"/>
<dbReference type="Proteomes" id="UP000184330">
    <property type="component" value="Unassembled WGS sequence"/>
</dbReference>
<feature type="region of interest" description="Disordered" evidence="1">
    <location>
        <begin position="139"/>
        <end position="163"/>
    </location>
</feature>
<protein>
    <submittedName>
        <fullName evidence="2">Uncharacterized protein</fullName>
    </submittedName>
</protein>
<reference evidence="2 3" key="1">
    <citation type="submission" date="2016-03" db="EMBL/GenBank/DDBJ databases">
        <authorList>
            <person name="Ploux O."/>
        </authorList>
    </citation>
    <scope>NUCLEOTIDE SEQUENCE [LARGE SCALE GENOMIC DNA]</scope>
    <source>
        <strain evidence="2 3">UAMH 11012</strain>
    </source>
</reference>
<sequence>MSGAPRARLCGRRLRLRLRGAAIGTCVLVYNLNDSSGRLFDRRGICMMEYEVRGVQHGKNIDYDLCFEIRIAVTLAGSIRSTTTTPKLLIFTTHKLPFLTTKNPPSFRSSSAALGSLLQPSSCLLTENPVVREVKEVRESGAEGSCAKGSCAKGRGAEGKPKK</sequence>
<accession>A0A1L7WD47</accession>
<evidence type="ECO:0000313" key="2">
    <source>
        <dbReference type="EMBL" id="CZR50712.1"/>
    </source>
</evidence>
<keyword evidence="3" id="KW-1185">Reference proteome</keyword>
<organism evidence="2 3">
    <name type="scientific">Phialocephala subalpina</name>
    <dbReference type="NCBI Taxonomy" id="576137"/>
    <lineage>
        <taxon>Eukaryota</taxon>
        <taxon>Fungi</taxon>
        <taxon>Dikarya</taxon>
        <taxon>Ascomycota</taxon>
        <taxon>Pezizomycotina</taxon>
        <taxon>Leotiomycetes</taxon>
        <taxon>Helotiales</taxon>
        <taxon>Mollisiaceae</taxon>
        <taxon>Phialocephala</taxon>
        <taxon>Phialocephala fortinii species complex</taxon>
    </lineage>
</organism>